<comment type="caution">
    <text evidence="1">The sequence shown here is derived from an EMBL/GenBank/DDBJ whole genome shotgun (WGS) entry which is preliminary data.</text>
</comment>
<sequence>MPLSKDPSCLGDSKQTALHRLNSLWRRLVQDPKILELYINFIHEYLKMGHMEVVEDEDSAIAYYLSHHGVYCHKSKITPLCVVFNASSIITSGESLNSLQLNGGVIQRNLFSILLNFRAHKFKVTADIKKMFRMILNDESQHDLLRIIWKDKIDSPVEIFRLTRVTYSTKSSIPCDKIMETACHRYPLAAIVIMSDFCMDDFFSLVQTI</sequence>
<keyword evidence="2" id="KW-1185">Reference proteome</keyword>
<organism evidence="1 2">
    <name type="scientific">Trichonephila inaurata madagascariensis</name>
    <dbReference type="NCBI Taxonomy" id="2747483"/>
    <lineage>
        <taxon>Eukaryota</taxon>
        <taxon>Metazoa</taxon>
        <taxon>Ecdysozoa</taxon>
        <taxon>Arthropoda</taxon>
        <taxon>Chelicerata</taxon>
        <taxon>Arachnida</taxon>
        <taxon>Araneae</taxon>
        <taxon>Araneomorphae</taxon>
        <taxon>Entelegynae</taxon>
        <taxon>Araneoidea</taxon>
        <taxon>Nephilidae</taxon>
        <taxon>Trichonephila</taxon>
        <taxon>Trichonephila inaurata</taxon>
    </lineage>
</organism>
<protein>
    <submittedName>
        <fullName evidence="1">Integrase catalytic domain-containing protein</fullName>
    </submittedName>
</protein>
<dbReference type="Proteomes" id="UP000886998">
    <property type="component" value="Unassembled WGS sequence"/>
</dbReference>
<dbReference type="PANTHER" id="PTHR47331:SF1">
    <property type="entry name" value="GAG-LIKE PROTEIN"/>
    <property type="match status" value="1"/>
</dbReference>
<dbReference type="PANTHER" id="PTHR47331">
    <property type="entry name" value="PHD-TYPE DOMAIN-CONTAINING PROTEIN"/>
    <property type="match status" value="1"/>
</dbReference>
<evidence type="ECO:0000313" key="1">
    <source>
        <dbReference type="EMBL" id="GFS34151.1"/>
    </source>
</evidence>
<proteinExistence type="predicted"/>
<evidence type="ECO:0000313" key="2">
    <source>
        <dbReference type="Proteomes" id="UP000886998"/>
    </source>
</evidence>
<name>A0A8X6I7I5_9ARAC</name>
<dbReference type="AlphaFoldDB" id="A0A8X6I7I5"/>
<gene>
    <name evidence="1" type="primary">AVEN_37183_1</name>
    <name evidence="1" type="ORF">TNIN_222101</name>
</gene>
<reference evidence="1" key="1">
    <citation type="submission" date="2020-08" db="EMBL/GenBank/DDBJ databases">
        <title>Multicomponent nature underlies the extraordinary mechanical properties of spider dragline silk.</title>
        <authorList>
            <person name="Kono N."/>
            <person name="Nakamura H."/>
            <person name="Mori M."/>
            <person name="Yoshida Y."/>
            <person name="Ohtoshi R."/>
            <person name="Malay A.D."/>
            <person name="Moran D.A.P."/>
            <person name="Tomita M."/>
            <person name="Numata K."/>
            <person name="Arakawa K."/>
        </authorList>
    </citation>
    <scope>NUCLEOTIDE SEQUENCE</scope>
</reference>
<dbReference type="EMBL" id="BMAV01024567">
    <property type="protein sequence ID" value="GFS34151.1"/>
    <property type="molecule type" value="Genomic_DNA"/>
</dbReference>
<dbReference type="OrthoDB" id="6432823at2759"/>
<accession>A0A8X6I7I5</accession>